<dbReference type="PANTHER" id="PTHR35901:SF1">
    <property type="entry name" value="EXONUCLEASE VAPC9"/>
    <property type="match status" value="1"/>
</dbReference>
<dbReference type="InterPro" id="IPR029060">
    <property type="entry name" value="PIN-like_dom_sf"/>
</dbReference>
<evidence type="ECO:0000313" key="3">
    <source>
        <dbReference type="EMBL" id="NDW07823.1"/>
    </source>
</evidence>
<keyword evidence="1" id="KW-0460">Magnesium</keyword>
<name>A0A6N9T8S7_9HYPH</name>
<sequence>MSLVLDSSATLAWVYGDERTAAIDAVFKQVIEAGAWVPQLWHLEVANSLTVAVRRNRIKREFRDGVLADLAELDIAIDSETEQHAWSATLQLADAHSLSVYDASYLELAQRRRLPLATLDEALRRAAQSASVRVLP</sequence>
<gene>
    <name evidence="3" type="ORF">GTK09_25795</name>
</gene>
<feature type="domain" description="PIN" evidence="2">
    <location>
        <begin position="4"/>
        <end position="127"/>
    </location>
</feature>
<dbReference type="Pfam" id="PF01850">
    <property type="entry name" value="PIN"/>
    <property type="match status" value="1"/>
</dbReference>
<protein>
    <submittedName>
        <fullName evidence="3">PIN domain-containing protein</fullName>
    </submittedName>
</protein>
<dbReference type="InterPro" id="IPR044153">
    <property type="entry name" value="PIN_Pae0151-like"/>
</dbReference>
<evidence type="ECO:0000259" key="2">
    <source>
        <dbReference type="Pfam" id="PF01850"/>
    </source>
</evidence>
<dbReference type="AlphaFoldDB" id="A0A6N9T8S7"/>
<dbReference type="Gene3D" id="3.40.50.1010">
    <property type="entry name" value="5'-nuclease"/>
    <property type="match status" value="1"/>
</dbReference>
<keyword evidence="4" id="KW-1185">Reference proteome</keyword>
<proteinExistence type="predicted"/>
<dbReference type="PANTHER" id="PTHR35901">
    <property type="entry name" value="RIBONUCLEASE VAPC3"/>
    <property type="match status" value="1"/>
</dbReference>
<dbReference type="InterPro" id="IPR051619">
    <property type="entry name" value="TypeII_TA_RNase_PINc/VapC"/>
</dbReference>
<evidence type="ECO:0000313" key="4">
    <source>
        <dbReference type="Proteomes" id="UP000469011"/>
    </source>
</evidence>
<evidence type="ECO:0000256" key="1">
    <source>
        <dbReference type="ARBA" id="ARBA00022842"/>
    </source>
</evidence>
<dbReference type="InterPro" id="IPR002716">
    <property type="entry name" value="PIN_dom"/>
</dbReference>
<reference evidence="3 4" key="1">
    <citation type="submission" date="2020-01" db="EMBL/GenBank/DDBJ databases">
        <title>Jiella pacifica sp. nov.</title>
        <authorList>
            <person name="Xue Z."/>
            <person name="Zhu S."/>
            <person name="Chen J."/>
            <person name="Yang J."/>
        </authorList>
    </citation>
    <scope>NUCLEOTIDE SEQUENCE [LARGE SCALE GENOMIC DNA]</scope>
    <source>
        <strain evidence="3 4">40Bstr34</strain>
    </source>
</reference>
<dbReference type="RefSeq" id="WP_163466278.1">
    <property type="nucleotide sequence ID" value="NZ_JAAAMG010000040.1"/>
</dbReference>
<organism evidence="3 4">
    <name type="scientific">Jiella pacifica</name>
    <dbReference type="NCBI Taxonomy" id="2696469"/>
    <lineage>
        <taxon>Bacteria</taxon>
        <taxon>Pseudomonadati</taxon>
        <taxon>Pseudomonadota</taxon>
        <taxon>Alphaproteobacteria</taxon>
        <taxon>Hyphomicrobiales</taxon>
        <taxon>Aurantimonadaceae</taxon>
        <taxon>Jiella</taxon>
    </lineage>
</organism>
<dbReference type="Proteomes" id="UP000469011">
    <property type="component" value="Unassembled WGS sequence"/>
</dbReference>
<dbReference type="CDD" id="cd09873">
    <property type="entry name" value="PIN_Pae0151-like"/>
    <property type="match status" value="1"/>
</dbReference>
<accession>A0A6N9T8S7</accession>
<dbReference type="SUPFAM" id="SSF88723">
    <property type="entry name" value="PIN domain-like"/>
    <property type="match status" value="1"/>
</dbReference>
<dbReference type="EMBL" id="JAAAMG010000040">
    <property type="protein sequence ID" value="NDW07823.1"/>
    <property type="molecule type" value="Genomic_DNA"/>
</dbReference>
<comment type="caution">
    <text evidence="3">The sequence shown here is derived from an EMBL/GenBank/DDBJ whole genome shotgun (WGS) entry which is preliminary data.</text>
</comment>